<dbReference type="CDD" id="cd13545">
    <property type="entry name" value="PBP2_TbpA"/>
    <property type="match status" value="1"/>
</dbReference>
<organism evidence="5 6">
    <name type="scientific">Treponema rectale</name>
    <dbReference type="NCBI Taxonomy" id="744512"/>
    <lineage>
        <taxon>Bacteria</taxon>
        <taxon>Pseudomonadati</taxon>
        <taxon>Spirochaetota</taxon>
        <taxon>Spirochaetia</taxon>
        <taxon>Spirochaetales</taxon>
        <taxon>Treponemataceae</taxon>
        <taxon>Treponema</taxon>
    </lineage>
</organism>
<name>A0A840SJ67_9SPIR</name>
<accession>A0A840SJ67</accession>
<dbReference type="PROSITE" id="PS51257">
    <property type="entry name" value="PROKAR_LIPOPROTEIN"/>
    <property type="match status" value="1"/>
</dbReference>
<evidence type="ECO:0000256" key="3">
    <source>
        <dbReference type="ARBA" id="ARBA00022729"/>
    </source>
</evidence>
<dbReference type="NCBIfam" id="TIGR01254">
    <property type="entry name" value="sfuA"/>
    <property type="match status" value="1"/>
</dbReference>
<evidence type="ECO:0000313" key="5">
    <source>
        <dbReference type="EMBL" id="MBB5219422.1"/>
    </source>
</evidence>
<protein>
    <submittedName>
        <fullName evidence="5">Thiamine transport system substrate-binding protein</fullName>
    </submittedName>
</protein>
<dbReference type="RefSeq" id="WP_184652856.1">
    <property type="nucleotide sequence ID" value="NZ_JACHFR010000003.1"/>
</dbReference>
<dbReference type="GO" id="GO:0030976">
    <property type="term" value="F:thiamine pyrophosphate binding"/>
    <property type="evidence" value="ECO:0007669"/>
    <property type="project" value="TreeGrafter"/>
</dbReference>
<dbReference type="GO" id="GO:0015888">
    <property type="term" value="P:thiamine transport"/>
    <property type="evidence" value="ECO:0007669"/>
    <property type="project" value="InterPro"/>
</dbReference>
<dbReference type="GO" id="GO:0030288">
    <property type="term" value="C:outer membrane-bounded periplasmic space"/>
    <property type="evidence" value="ECO:0007669"/>
    <property type="project" value="TreeGrafter"/>
</dbReference>
<dbReference type="Pfam" id="PF13416">
    <property type="entry name" value="SBP_bac_8"/>
    <property type="match status" value="1"/>
</dbReference>
<keyword evidence="3" id="KW-0732">Signal</keyword>
<dbReference type="InterPro" id="IPR006059">
    <property type="entry name" value="SBP"/>
</dbReference>
<reference evidence="5 6" key="1">
    <citation type="submission" date="2020-08" db="EMBL/GenBank/DDBJ databases">
        <title>Genomic Encyclopedia of Type Strains, Phase IV (KMG-IV): sequencing the most valuable type-strain genomes for metagenomic binning, comparative biology and taxonomic classification.</title>
        <authorList>
            <person name="Goeker M."/>
        </authorList>
    </citation>
    <scope>NUCLEOTIDE SEQUENCE [LARGE SCALE GENOMIC DNA]</scope>
    <source>
        <strain evidence="5 6">DSM 103679</strain>
    </source>
</reference>
<dbReference type="Gene3D" id="3.40.190.10">
    <property type="entry name" value="Periplasmic binding protein-like II"/>
    <property type="match status" value="2"/>
</dbReference>
<gene>
    <name evidence="5" type="ORF">HNP77_001804</name>
</gene>
<dbReference type="EMBL" id="JACHFR010000003">
    <property type="protein sequence ID" value="MBB5219422.1"/>
    <property type="molecule type" value="Genomic_DNA"/>
</dbReference>
<evidence type="ECO:0000256" key="1">
    <source>
        <dbReference type="ARBA" id="ARBA00004418"/>
    </source>
</evidence>
<keyword evidence="6" id="KW-1185">Reference proteome</keyword>
<sequence>MLNNTFKILSATAISAALLISTGCQKKSRTEKEVVVYTYDSFGADWAFGPELAAAFKEETGYEVKYVIAGSAVEAFEKLLAEKDKPQADVILGIDNNLAQRAIDAGILEPYEAHGIKFIPEHLQDALGSGNYLTPYDYSHFAVIYDTQSDIPAPQDLESLTSKTYADKLILMDPRTSSTGLGFLSWTVSVYGDQNEAYWKRLAPSVHAMTKGWSEGWGLFTKGEAPLCISYTTSPAYCAIEENNERYVALTFDEGHVMQVEGAGLVKGAYNTKGAKTFIDYLISTEMQKKLPLKQWMYPANKMARINKAFSKVSPVPETTLPTDNNKTQEAVEKAVAAINK</sequence>
<dbReference type="AlphaFoldDB" id="A0A840SJ67"/>
<evidence type="ECO:0000256" key="4">
    <source>
        <dbReference type="ARBA" id="ARBA00022764"/>
    </source>
</evidence>
<proteinExistence type="predicted"/>
<dbReference type="PANTHER" id="PTHR30006:SF3">
    <property type="entry name" value="THIAMINE-BINDING PERIPLASMIC PROTEIN"/>
    <property type="match status" value="1"/>
</dbReference>
<dbReference type="SUPFAM" id="SSF53850">
    <property type="entry name" value="Periplasmic binding protein-like II"/>
    <property type="match status" value="1"/>
</dbReference>
<keyword evidence="2" id="KW-0813">Transport</keyword>
<evidence type="ECO:0000313" key="6">
    <source>
        <dbReference type="Proteomes" id="UP000578697"/>
    </source>
</evidence>
<evidence type="ECO:0000256" key="2">
    <source>
        <dbReference type="ARBA" id="ARBA00022448"/>
    </source>
</evidence>
<dbReference type="Proteomes" id="UP000578697">
    <property type="component" value="Unassembled WGS sequence"/>
</dbReference>
<dbReference type="GO" id="GO:0030975">
    <property type="term" value="F:thiamine binding"/>
    <property type="evidence" value="ECO:0007669"/>
    <property type="project" value="InterPro"/>
</dbReference>
<comment type="subcellular location">
    <subcellularLocation>
        <location evidence="1">Periplasm</location>
    </subcellularLocation>
</comment>
<dbReference type="PANTHER" id="PTHR30006">
    <property type="entry name" value="THIAMINE-BINDING PERIPLASMIC PROTEIN-RELATED"/>
    <property type="match status" value="1"/>
</dbReference>
<comment type="caution">
    <text evidence="5">The sequence shown here is derived from an EMBL/GenBank/DDBJ whole genome shotgun (WGS) entry which is preliminary data.</text>
</comment>
<keyword evidence="4" id="KW-0574">Periplasm</keyword>
<dbReference type="InterPro" id="IPR005948">
    <property type="entry name" value="ThiB-like"/>
</dbReference>